<proteinExistence type="predicted"/>
<dbReference type="SUPFAM" id="SSF88713">
    <property type="entry name" value="Glycoside hydrolase/deacetylase"/>
    <property type="match status" value="1"/>
</dbReference>
<organism evidence="6 7">
    <name type="scientific">Bacillus lumedeiriae</name>
    <dbReference type="NCBI Taxonomy" id="3058829"/>
    <lineage>
        <taxon>Bacteria</taxon>
        <taxon>Bacillati</taxon>
        <taxon>Bacillota</taxon>
        <taxon>Bacilli</taxon>
        <taxon>Bacillales</taxon>
        <taxon>Bacillaceae</taxon>
        <taxon>Bacillus</taxon>
    </lineage>
</organism>
<comment type="caution">
    <text evidence="6">The sequence shown here is derived from an EMBL/GenBank/DDBJ whole genome shotgun (WGS) entry which is preliminary data.</text>
</comment>
<dbReference type="InterPro" id="IPR011330">
    <property type="entry name" value="Glyco_hydro/deAcase_b/a-brl"/>
</dbReference>
<feature type="chain" id="PRO_5046716914" evidence="4">
    <location>
        <begin position="23"/>
        <end position="385"/>
    </location>
</feature>
<feature type="region of interest" description="Disordered" evidence="3">
    <location>
        <begin position="27"/>
        <end position="65"/>
    </location>
</feature>
<dbReference type="PANTHER" id="PTHR34216:SF3">
    <property type="entry name" value="POLY-BETA-1,6-N-ACETYL-D-GLUCOSAMINE N-DEACETYLASE"/>
    <property type="match status" value="1"/>
</dbReference>
<evidence type="ECO:0000256" key="3">
    <source>
        <dbReference type="SAM" id="MobiDB-lite"/>
    </source>
</evidence>
<name>A0ABW8I905_9BACI</name>
<dbReference type="RefSeq" id="WP_404316853.1">
    <property type="nucleotide sequence ID" value="NZ_JAUIYO010000006.1"/>
</dbReference>
<dbReference type="PROSITE" id="PS51677">
    <property type="entry name" value="NODB"/>
    <property type="match status" value="1"/>
</dbReference>
<feature type="domain" description="NodB homology" evidence="5">
    <location>
        <begin position="220"/>
        <end position="385"/>
    </location>
</feature>
<dbReference type="InterPro" id="IPR002509">
    <property type="entry name" value="NODB_dom"/>
</dbReference>
<keyword evidence="6" id="KW-0378">Hydrolase</keyword>
<dbReference type="EC" id="3.-.-.-" evidence="6"/>
<gene>
    <name evidence="6" type="ORF">QYG89_09915</name>
</gene>
<feature type="compositionally biased region" description="Polar residues" evidence="3">
    <location>
        <begin position="38"/>
        <end position="51"/>
    </location>
</feature>
<sequence length="385" mass="43816">MNRLSMIILFAALLLIGCQSKASETQVKTEHPAAAPLETSNTHPSSHTADSNIKKDERHKKTSSFEPKATISITSHAYHATSTIITTTDRTEDVSEIAYHIWRTADGPASMKKFSAKSKDTNFAFLFDIKEFRSQRGEYQVEAYSIHKNGKQELLARSTLTFQQRVPILMYHAVDEYKGTGLKGLFVTPANFEAQMRYLKDNGYTLLTFERWKDVNKVNKPVFVTFDDGMKNNMTAFRILQTLKDDHFQPAATEYVIAARIDGGPPWLSTENLKEMVNSGIFSVQSHTMTHADLTKTTNYREELYDSKQKIEQITGKPVIAIAYPFGHFDDTVVEETKKYYHYATATKPGLFIEKGQQNERLLMQRVRISYSTTLQQFAALLEHP</sequence>
<comment type="subcellular location">
    <subcellularLocation>
        <location evidence="1">Secreted</location>
    </subcellularLocation>
</comment>
<feature type="signal peptide" evidence="4">
    <location>
        <begin position="1"/>
        <end position="22"/>
    </location>
</feature>
<evidence type="ECO:0000259" key="5">
    <source>
        <dbReference type="PROSITE" id="PS51677"/>
    </source>
</evidence>
<evidence type="ECO:0000256" key="1">
    <source>
        <dbReference type="ARBA" id="ARBA00004613"/>
    </source>
</evidence>
<dbReference type="PANTHER" id="PTHR34216">
    <property type="match status" value="1"/>
</dbReference>
<dbReference type="PROSITE" id="PS51257">
    <property type="entry name" value="PROKAR_LIPOPROTEIN"/>
    <property type="match status" value="1"/>
</dbReference>
<dbReference type="InterPro" id="IPR051398">
    <property type="entry name" value="Polysacch_Deacetylase"/>
</dbReference>
<dbReference type="GO" id="GO:0016787">
    <property type="term" value="F:hydrolase activity"/>
    <property type="evidence" value="ECO:0007669"/>
    <property type="project" value="UniProtKB-KW"/>
</dbReference>
<accession>A0ABW8I905</accession>
<dbReference type="EMBL" id="JAUIYO010000006">
    <property type="protein sequence ID" value="MFK2825977.1"/>
    <property type="molecule type" value="Genomic_DNA"/>
</dbReference>
<dbReference type="CDD" id="cd10918">
    <property type="entry name" value="CE4_NodB_like_5s_6s"/>
    <property type="match status" value="1"/>
</dbReference>
<dbReference type="Pfam" id="PF01522">
    <property type="entry name" value="Polysacc_deac_1"/>
    <property type="match status" value="1"/>
</dbReference>
<evidence type="ECO:0000313" key="7">
    <source>
        <dbReference type="Proteomes" id="UP001619911"/>
    </source>
</evidence>
<evidence type="ECO:0000256" key="2">
    <source>
        <dbReference type="ARBA" id="ARBA00022729"/>
    </source>
</evidence>
<dbReference type="Gene3D" id="2.60.40.3760">
    <property type="match status" value="1"/>
</dbReference>
<dbReference type="Gene3D" id="3.20.20.370">
    <property type="entry name" value="Glycoside hydrolase/deacetylase"/>
    <property type="match status" value="1"/>
</dbReference>
<evidence type="ECO:0000256" key="4">
    <source>
        <dbReference type="SAM" id="SignalP"/>
    </source>
</evidence>
<protein>
    <submittedName>
        <fullName evidence="6">Polysaccharide deacetylase family protein</fullName>
        <ecNumber evidence="6">3.-.-.-</ecNumber>
    </submittedName>
</protein>
<evidence type="ECO:0000313" key="6">
    <source>
        <dbReference type="EMBL" id="MFK2825977.1"/>
    </source>
</evidence>
<dbReference type="Proteomes" id="UP001619911">
    <property type="component" value="Unassembled WGS sequence"/>
</dbReference>
<keyword evidence="7" id="KW-1185">Reference proteome</keyword>
<reference evidence="6 7" key="1">
    <citation type="submission" date="2023-07" db="EMBL/GenBank/DDBJ databases">
        <title>Bacillus lucianemedeirus sp. nov, a new species isolated from an immunobiological production facility.</title>
        <authorList>
            <person name="Costa L.V."/>
            <person name="Miranda R.V.S.L."/>
            <person name="Brandao M.L.L."/>
            <person name="Reis C.M.F."/>
            <person name="Frazao A.M."/>
            <person name="Cruz F.V."/>
            <person name="Baio P.V.P."/>
            <person name="Veras J.F.C."/>
            <person name="Ramos J.N."/>
            <person name="Vieira V."/>
        </authorList>
    </citation>
    <scope>NUCLEOTIDE SEQUENCE [LARGE SCALE GENOMIC DNA]</scope>
    <source>
        <strain evidence="6 7">B190/17</strain>
    </source>
</reference>
<keyword evidence="2 4" id="KW-0732">Signal</keyword>